<evidence type="ECO:0000256" key="2">
    <source>
        <dbReference type="ARBA" id="ARBA00023136"/>
    </source>
</evidence>
<sequence>MPVNRLRVAALLLSLSLLGACSPFQKLLKSTDVNKRYTAALDYYENKHDYYKAGTLLEPLIPLLKGRPEAEKAEFYFAHTNFSQRNYTLAAYYFDQFAAVYPTSPFAEEAEFMHAKSLFRDSPEFELDQTNTVQAVAAIQDFLNRRPESKFRQEAENMSNELQKKMEVKAFEGAKLYYSLRYYQSAVVALTTFQQQYPASVYGEQAAYLKVAAQHELAKESVEEKQRERYEATVANYQSFIDAFPQSKNLRDAEQYYDAAQRYLKDHPAAPAVGTPAVGTPPAN</sequence>
<dbReference type="OrthoDB" id="9770761at2"/>
<dbReference type="EMBL" id="RXOF01000025">
    <property type="protein sequence ID" value="RTQ44741.1"/>
    <property type="molecule type" value="Genomic_DNA"/>
</dbReference>
<evidence type="ECO:0000313" key="6">
    <source>
        <dbReference type="EMBL" id="RTQ44741.1"/>
    </source>
</evidence>
<keyword evidence="3" id="KW-0998">Cell outer membrane</keyword>
<feature type="domain" description="Outer membrane lipoprotein BamD-like" evidence="5">
    <location>
        <begin position="33"/>
        <end position="226"/>
    </location>
</feature>
<dbReference type="PROSITE" id="PS51257">
    <property type="entry name" value="PROKAR_LIPOPROTEIN"/>
    <property type="match status" value="1"/>
</dbReference>
<dbReference type="InterPro" id="IPR039565">
    <property type="entry name" value="BamD-like"/>
</dbReference>
<dbReference type="Proteomes" id="UP000282184">
    <property type="component" value="Unassembled WGS sequence"/>
</dbReference>
<feature type="chain" id="PRO_5019252266" evidence="4">
    <location>
        <begin position="20"/>
        <end position="284"/>
    </location>
</feature>
<comment type="caution">
    <text evidence="6">The sequence shown here is derived from an EMBL/GenBank/DDBJ whole genome shotgun (WGS) entry which is preliminary data.</text>
</comment>
<dbReference type="InterPro" id="IPR011990">
    <property type="entry name" value="TPR-like_helical_dom_sf"/>
</dbReference>
<name>A0A431TUK5_9BACT</name>
<proteinExistence type="predicted"/>
<feature type="signal peptide" evidence="4">
    <location>
        <begin position="1"/>
        <end position="19"/>
    </location>
</feature>
<keyword evidence="2" id="KW-0472">Membrane</keyword>
<evidence type="ECO:0000256" key="4">
    <source>
        <dbReference type="SAM" id="SignalP"/>
    </source>
</evidence>
<dbReference type="RefSeq" id="WP_126696433.1">
    <property type="nucleotide sequence ID" value="NZ_RXOF01000025.1"/>
</dbReference>
<dbReference type="Gene3D" id="1.25.40.10">
    <property type="entry name" value="Tetratricopeptide repeat domain"/>
    <property type="match status" value="1"/>
</dbReference>
<dbReference type="NCBIfam" id="TIGR03302">
    <property type="entry name" value="OM_YfiO"/>
    <property type="match status" value="1"/>
</dbReference>
<keyword evidence="1 4" id="KW-0732">Signal</keyword>
<evidence type="ECO:0000259" key="5">
    <source>
        <dbReference type="Pfam" id="PF13525"/>
    </source>
</evidence>
<evidence type="ECO:0000256" key="1">
    <source>
        <dbReference type="ARBA" id="ARBA00022729"/>
    </source>
</evidence>
<dbReference type="AlphaFoldDB" id="A0A431TUK5"/>
<organism evidence="6 7">
    <name type="scientific">Hymenobacter gummosus</name>
    <dbReference type="NCBI Taxonomy" id="1776032"/>
    <lineage>
        <taxon>Bacteria</taxon>
        <taxon>Pseudomonadati</taxon>
        <taxon>Bacteroidota</taxon>
        <taxon>Cytophagia</taxon>
        <taxon>Cytophagales</taxon>
        <taxon>Hymenobacteraceae</taxon>
        <taxon>Hymenobacter</taxon>
    </lineage>
</organism>
<keyword evidence="7" id="KW-1185">Reference proteome</keyword>
<dbReference type="SUPFAM" id="SSF48452">
    <property type="entry name" value="TPR-like"/>
    <property type="match status" value="1"/>
</dbReference>
<reference evidence="6 7" key="1">
    <citation type="submission" date="2018-12" db="EMBL/GenBank/DDBJ databases">
        <title>Hymenobacter gummosus sp. nov., isolated from a spring.</title>
        <authorList>
            <person name="Nie L."/>
        </authorList>
    </citation>
    <scope>NUCLEOTIDE SEQUENCE [LARGE SCALE GENOMIC DNA]</scope>
    <source>
        <strain evidence="6 7">KCTC 52166</strain>
    </source>
</reference>
<dbReference type="Pfam" id="PF13525">
    <property type="entry name" value="YfiO"/>
    <property type="match status" value="1"/>
</dbReference>
<protein>
    <submittedName>
        <fullName evidence="6">Outer membrane protein assembly factor BamD</fullName>
    </submittedName>
</protein>
<evidence type="ECO:0000313" key="7">
    <source>
        <dbReference type="Proteomes" id="UP000282184"/>
    </source>
</evidence>
<evidence type="ECO:0000256" key="3">
    <source>
        <dbReference type="ARBA" id="ARBA00023237"/>
    </source>
</evidence>
<dbReference type="InterPro" id="IPR017689">
    <property type="entry name" value="BamD"/>
</dbReference>
<gene>
    <name evidence="6" type="primary">bamD</name>
    <name evidence="6" type="ORF">EJV47_27505</name>
</gene>
<accession>A0A431TUK5</accession>